<sequence length="74" mass="8366">MTEAQGRLCRRQGFLHGTAEAVGYRPIRPTETGRHPLVVVFTGRVYDGFTAKAGETLAEYKDEWLCKEDIDFGF</sequence>
<evidence type="ECO:0000313" key="1">
    <source>
        <dbReference type="EMBL" id="GGR90864.1"/>
    </source>
</evidence>
<reference evidence="1" key="2">
    <citation type="submission" date="2020-09" db="EMBL/GenBank/DDBJ databases">
        <authorList>
            <person name="Sun Q."/>
            <person name="Ohkuma M."/>
        </authorList>
    </citation>
    <scope>NUCLEOTIDE SEQUENCE</scope>
    <source>
        <strain evidence="1">JCM 4386</strain>
    </source>
</reference>
<name>A0A918FWQ7_9ACTN</name>
<reference evidence="1" key="1">
    <citation type="journal article" date="2014" name="Int. J. Syst. Evol. Microbiol.">
        <title>Complete genome sequence of Corynebacterium casei LMG S-19264T (=DSM 44701T), isolated from a smear-ripened cheese.</title>
        <authorList>
            <consortium name="US DOE Joint Genome Institute (JGI-PGF)"/>
            <person name="Walter F."/>
            <person name="Albersmeier A."/>
            <person name="Kalinowski J."/>
            <person name="Ruckert C."/>
        </authorList>
    </citation>
    <scope>NUCLEOTIDE SEQUENCE</scope>
    <source>
        <strain evidence="1">JCM 4386</strain>
    </source>
</reference>
<proteinExistence type="predicted"/>
<accession>A0A918FWQ7</accession>
<gene>
    <name evidence="1" type="ORF">GCM10010269_32500</name>
</gene>
<comment type="caution">
    <text evidence="1">The sequence shown here is derived from an EMBL/GenBank/DDBJ whole genome shotgun (WGS) entry which is preliminary data.</text>
</comment>
<evidence type="ECO:0000313" key="2">
    <source>
        <dbReference type="Proteomes" id="UP000606194"/>
    </source>
</evidence>
<dbReference type="AlphaFoldDB" id="A0A918FWQ7"/>
<protein>
    <submittedName>
        <fullName evidence="1">Uncharacterized protein</fullName>
    </submittedName>
</protein>
<dbReference type="Proteomes" id="UP000606194">
    <property type="component" value="Unassembled WGS sequence"/>
</dbReference>
<organism evidence="1 2">
    <name type="scientific">Streptomyces humidus</name>
    <dbReference type="NCBI Taxonomy" id="52259"/>
    <lineage>
        <taxon>Bacteria</taxon>
        <taxon>Bacillati</taxon>
        <taxon>Actinomycetota</taxon>
        <taxon>Actinomycetes</taxon>
        <taxon>Kitasatosporales</taxon>
        <taxon>Streptomycetaceae</taxon>
        <taxon>Streptomyces</taxon>
    </lineage>
</organism>
<keyword evidence="2" id="KW-1185">Reference proteome</keyword>
<dbReference type="EMBL" id="BMTL01000012">
    <property type="protein sequence ID" value="GGR90864.1"/>
    <property type="molecule type" value="Genomic_DNA"/>
</dbReference>